<evidence type="ECO:0000256" key="1">
    <source>
        <dbReference type="ARBA" id="ARBA00022426"/>
    </source>
</evidence>
<keyword evidence="8 10" id="KW-0472">Membrane</keyword>
<evidence type="ECO:0000256" key="6">
    <source>
        <dbReference type="ARBA" id="ARBA00022989"/>
    </source>
</evidence>
<proteinExistence type="inferred from homology"/>
<keyword evidence="4 10" id="KW-0169">Cobalamin biosynthesis</keyword>
<dbReference type="InterPro" id="IPR003705">
    <property type="entry name" value="CbiN"/>
</dbReference>
<dbReference type="PANTHER" id="PTHR38662">
    <property type="entry name" value="COBALT TRANSPORT PROTEIN CBIN"/>
    <property type="match status" value="1"/>
</dbReference>
<protein>
    <recommendedName>
        <fullName evidence="10">Cobalt transport protein CbiN</fullName>
    </recommendedName>
    <alternativeName>
        <fullName evidence="10">Energy-coupling factor transporter probable substrate-capture protein CbiN</fullName>
        <shortName evidence="10">ECF transporter S component CbiN</shortName>
    </alternativeName>
</protein>
<comment type="caution">
    <text evidence="11">The sequence shown here is derived from an EMBL/GenBank/DDBJ whole genome shotgun (WGS) entry which is preliminary data.</text>
</comment>
<evidence type="ECO:0000256" key="5">
    <source>
        <dbReference type="ARBA" id="ARBA00022692"/>
    </source>
</evidence>
<accession>A0A0A0I8K2</accession>
<evidence type="ECO:0000256" key="7">
    <source>
        <dbReference type="ARBA" id="ARBA00023065"/>
    </source>
</evidence>
<comment type="similarity">
    <text evidence="10">Belongs to the CbiN family.</text>
</comment>
<comment type="pathway">
    <text evidence="10">Cofactor biosynthesis; adenosylcobalamin biosynthesis.</text>
</comment>
<evidence type="ECO:0000313" key="11">
    <source>
        <dbReference type="EMBL" id="KGM96903.1"/>
    </source>
</evidence>
<dbReference type="Pfam" id="PF02553">
    <property type="entry name" value="CbiN"/>
    <property type="match status" value="1"/>
</dbReference>
<dbReference type="RefSeq" id="WP_039254266.1">
    <property type="nucleotide sequence ID" value="NZ_JENJ01000017.1"/>
</dbReference>
<dbReference type="PANTHER" id="PTHR38662:SF1">
    <property type="entry name" value="COBALT TRANSPORT PROTEIN CBIN"/>
    <property type="match status" value="1"/>
</dbReference>
<evidence type="ECO:0000313" key="12">
    <source>
        <dbReference type="Proteomes" id="UP000030012"/>
    </source>
</evidence>
<evidence type="ECO:0000256" key="8">
    <source>
        <dbReference type="ARBA" id="ARBA00023136"/>
    </source>
</evidence>
<dbReference type="GO" id="GO:0009236">
    <property type="term" value="P:cobalamin biosynthetic process"/>
    <property type="evidence" value="ECO:0007669"/>
    <property type="project" value="UniProtKB-UniRule"/>
</dbReference>
<keyword evidence="3 10" id="KW-1003">Cell membrane</keyword>
<dbReference type="HAMAP" id="MF_00330">
    <property type="entry name" value="CbiN"/>
    <property type="match status" value="1"/>
</dbReference>
<evidence type="ECO:0000256" key="4">
    <source>
        <dbReference type="ARBA" id="ARBA00022573"/>
    </source>
</evidence>
<dbReference type="GO" id="GO:0005886">
    <property type="term" value="C:plasma membrane"/>
    <property type="evidence" value="ECO:0007669"/>
    <property type="project" value="UniProtKB-SubCell"/>
</dbReference>
<sequence length="106" mass="11709">MNTEKKTNNKSMFKKNIFLGILVVVIAVAPLIFTKGAEFEGSDDQAEEAITQVDKNYKPWFSPVWEPPSGEIESLLFALQAAIGAGVIGYYFGYAKGKKKSNESEK</sequence>
<comment type="subcellular location">
    <subcellularLocation>
        <location evidence="10">Cell membrane</location>
        <topology evidence="10">Multi-pass membrane protein</topology>
    </subcellularLocation>
</comment>
<keyword evidence="6 10" id="KW-1133">Transmembrane helix</keyword>
<evidence type="ECO:0000256" key="2">
    <source>
        <dbReference type="ARBA" id="ARBA00022448"/>
    </source>
</evidence>
<evidence type="ECO:0000256" key="3">
    <source>
        <dbReference type="ARBA" id="ARBA00022475"/>
    </source>
</evidence>
<dbReference type="OrthoDB" id="1551318at2"/>
<dbReference type="NCBIfam" id="TIGR01165">
    <property type="entry name" value="cbiN"/>
    <property type="match status" value="1"/>
</dbReference>
<keyword evidence="5 10" id="KW-0812">Transmembrane</keyword>
<evidence type="ECO:0000256" key="9">
    <source>
        <dbReference type="ARBA" id="ARBA00023285"/>
    </source>
</evidence>
<feature type="transmembrane region" description="Helical" evidence="10">
    <location>
        <begin position="12"/>
        <end position="33"/>
    </location>
</feature>
<comment type="subunit">
    <text evidence="10">Forms an energy-coupling factor (ECF) transporter complex composed of an ATP-binding protein (A component, CbiO), a transmembrane protein (T component, CbiQ) and 2 possible substrate-capture proteins (S components, CbiM and CbiN) of unknown stoichimetry.</text>
</comment>
<reference evidence="11 12" key="1">
    <citation type="submission" date="2014-01" db="EMBL/GenBank/DDBJ databases">
        <title>Plasmidome dynamics in the species complex Clostridium novyi sensu lato converts strains of independent lineages into distinctly different pathogens.</title>
        <authorList>
            <person name="Skarin H."/>
            <person name="Segerman B."/>
        </authorList>
    </citation>
    <scope>NUCLEOTIDE SEQUENCE [LARGE SCALE GENOMIC DNA]</scope>
    <source>
        <strain evidence="11 12">4552</strain>
    </source>
</reference>
<feature type="transmembrane region" description="Helical" evidence="10">
    <location>
        <begin position="75"/>
        <end position="94"/>
    </location>
</feature>
<keyword evidence="9 10" id="KW-0170">Cobalt</keyword>
<gene>
    <name evidence="10" type="primary">cbiN</name>
    <name evidence="11" type="ORF">Z968_05265</name>
</gene>
<dbReference type="Proteomes" id="UP000030012">
    <property type="component" value="Unassembled WGS sequence"/>
</dbReference>
<name>A0A0A0I8K2_CLONO</name>
<comment type="function">
    <text evidence="10">Part of the energy-coupling factor (ECF) transporter complex CbiMNOQ involved in cobalt import.</text>
</comment>
<keyword evidence="1 10" id="KW-0171">Cobalt transport</keyword>
<organism evidence="11 12">
    <name type="scientific">Clostridium novyi A str. 4552</name>
    <dbReference type="NCBI Taxonomy" id="1444289"/>
    <lineage>
        <taxon>Bacteria</taxon>
        <taxon>Bacillati</taxon>
        <taxon>Bacillota</taxon>
        <taxon>Clostridia</taxon>
        <taxon>Eubacteriales</taxon>
        <taxon>Clostridiaceae</taxon>
        <taxon>Clostridium</taxon>
    </lineage>
</organism>
<dbReference type="NCBIfam" id="NF002780">
    <property type="entry name" value="PRK02898.1"/>
    <property type="match status" value="1"/>
</dbReference>
<dbReference type="GO" id="GO:0015087">
    <property type="term" value="F:cobalt ion transmembrane transporter activity"/>
    <property type="evidence" value="ECO:0007669"/>
    <property type="project" value="UniProtKB-UniRule"/>
</dbReference>
<evidence type="ECO:0000256" key="10">
    <source>
        <dbReference type="HAMAP-Rule" id="MF_00330"/>
    </source>
</evidence>
<keyword evidence="7 10" id="KW-0406">Ion transport</keyword>
<dbReference type="EMBL" id="JENJ01000017">
    <property type="protein sequence ID" value="KGM96903.1"/>
    <property type="molecule type" value="Genomic_DNA"/>
</dbReference>
<dbReference type="AlphaFoldDB" id="A0A0A0I8K2"/>
<keyword evidence="2 10" id="KW-0813">Transport</keyword>
<dbReference type="UniPathway" id="UPA00148"/>